<dbReference type="Proteomes" id="UP000181980">
    <property type="component" value="Unassembled WGS sequence"/>
</dbReference>
<keyword evidence="2" id="KW-0663">Pyridoxal phosphate</keyword>
<dbReference type="RefSeq" id="WP_069115144.1">
    <property type="nucleotide sequence ID" value="NZ_FNUC01000003.1"/>
</dbReference>
<organism evidence="4 5">
    <name type="scientific">Jiangella alba</name>
    <dbReference type="NCBI Taxonomy" id="561176"/>
    <lineage>
        <taxon>Bacteria</taxon>
        <taxon>Bacillati</taxon>
        <taxon>Actinomycetota</taxon>
        <taxon>Actinomycetes</taxon>
        <taxon>Jiangellales</taxon>
        <taxon>Jiangellaceae</taxon>
        <taxon>Jiangella</taxon>
    </lineage>
</organism>
<gene>
    <name evidence="4" type="ORF">SAMN04488561_2429</name>
</gene>
<dbReference type="EMBL" id="FNUC01000003">
    <property type="protein sequence ID" value="SEE72458.1"/>
    <property type="molecule type" value="Genomic_DNA"/>
</dbReference>
<keyword evidence="5" id="KW-1185">Reference proteome</keyword>
<comment type="cofactor">
    <cofactor evidence="1">
        <name>pyridoxal 5'-phosphate</name>
        <dbReference type="ChEBI" id="CHEBI:597326"/>
    </cofactor>
</comment>
<dbReference type="InterPro" id="IPR001926">
    <property type="entry name" value="TrpB-like_PALP"/>
</dbReference>
<dbReference type="PANTHER" id="PTHR42937">
    <property type="match status" value="1"/>
</dbReference>
<dbReference type="GO" id="GO:1901605">
    <property type="term" value="P:alpha-amino acid metabolic process"/>
    <property type="evidence" value="ECO:0007669"/>
    <property type="project" value="UniProtKB-ARBA"/>
</dbReference>
<sequence length="401" mass="41973">MAHFESDVLWNPAWSALEGWTERPPDVVERFHRSIPGFAESPLVSVPVIAEQVGVGHVFVKHEVERLGLPSFKVVGASWAVGAVIAELLERPVFPTFGALTEAASALGSTVVLSTATDGNHGRAVAHVARLLGLGSRIFVPADMAGPRVDAIRREGAEIEVVAGTYDDAVRRAAEEATRARADGRRELLVSDTSWPGYTRVPEAVVLGYSTIFAETRHQLAAALGPEASIDVALTPVGVGAFASAAVRSLASGSCSVVTVEPAAADCLWQSLAARERVTVPGPHESTMAGLNCGEVSLAAWPMLQRGVRAATRVSDLEAVAAVRDLAAVGIASSESGAASLAGLRRLRLDSRAGSLLRPSSTVVLFDTEGVTDPAGYDAILAGTATMHADDDREPDHATDR</sequence>
<reference evidence="5" key="1">
    <citation type="submission" date="2016-10" db="EMBL/GenBank/DDBJ databases">
        <authorList>
            <person name="Varghese N."/>
            <person name="Submissions S."/>
        </authorList>
    </citation>
    <scope>NUCLEOTIDE SEQUENCE [LARGE SCALE GENOMIC DNA]</scope>
    <source>
        <strain evidence="5">DSM 45237</strain>
    </source>
</reference>
<dbReference type="Pfam" id="PF00291">
    <property type="entry name" value="PALP"/>
    <property type="match status" value="1"/>
</dbReference>
<name>A0A1H5L8E2_9ACTN</name>
<keyword evidence="4" id="KW-0456">Lyase</keyword>
<evidence type="ECO:0000256" key="1">
    <source>
        <dbReference type="ARBA" id="ARBA00001933"/>
    </source>
</evidence>
<dbReference type="NCBIfam" id="NF006058">
    <property type="entry name" value="PRK08206.1"/>
    <property type="match status" value="1"/>
</dbReference>
<dbReference type="SUPFAM" id="SSF53686">
    <property type="entry name" value="Tryptophan synthase beta subunit-like PLP-dependent enzymes"/>
    <property type="match status" value="1"/>
</dbReference>
<dbReference type="STRING" id="561176.SAMN04488561_2429"/>
<dbReference type="InterPro" id="IPR036052">
    <property type="entry name" value="TrpB-like_PALP_sf"/>
</dbReference>
<evidence type="ECO:0000313" key="5">
    <source>
        <dbReference type="Proteomes" id="UP000181980"/>
    </source>
</evidence>
<evidence type="ECO:0000256" key="2">
    <source>
        <dbReference type="ARBA" id="ARBA00022898"/>
    </source>
</evidence>
<dbReference type="Gene3D" id="3.40.50.1100">
    <property type="match status" value="2"/>
</dbReference>
<accession>A0A1H5L8E2</accession>
<proteinExistence type="predicted"/>
<evidence type="ECO:0000313" key="4">
    <source>
        <dbReference type="EMBL" id="SEE72458.1"/>
    </source>
</evidence>
<dbReference type="PANTHER" id="PTHR42937:SF1">
    <property type="entry name" value="DIAMINOPROPIONATE AMMONIA-LYASE"/>
    <property type="match status" value="1"/>
</dbReference>
<protein>
    <submittedName>
        <fullName evidence="4">Diaminopropionate ammonia-lyase</fullName>
    </submittedName>
</protein>
<dbReference type="GO" id="GO:0016829">
    <property type="term" value="F:lyase activity"/>
    <property type="evidence" value="ECO:0007669"/>
    <property type="project" value="UniProtKB-KW"/>
</dbReference>
<dbReference type="OrthoDB" id="34584at2"/>
<feature type="domain" description="Tryptophan synthase beta chain-like PALP" evidence="3">
    <location>
        <begin position="39"/>
        <end position="352"/>
    </location>
</feature>
<evidence type="ECO:0000259" key="3">
    <source>
        <dbReference type="Pfam" id="PF00291"/>
    </source>
</evidence>
<dbReference type="AlphaFoldDB" id="A0A1H5L8E2"/>